<gene>
    <name evidence="1" type="ORF">M3O51_15970</name>
</gene>
<name>A0ABT0LTX6_9XANT</name>
<reference evidence="1" key="1">
    <citation type="submission" date="2022-04" db="EMBL/GenBank/DDBJ databases">
        <title>Genomic comparison of 19 strains of Xanthomonas nasturtii, a newly emerging watercress pathogen.</title>
        <authorList>
            <person name="Harrison J."/>
            <person name="Greer S."/>
            <person name="Hussain R."/>
            <person name="Lascelles D."/>
            <person name="Roberts M."/>
            <person name="Carter B."/>
            <person name="Bryning A."/>
            <person name="Carroll S."/>
            <person name="Aspin A."/>
            <person name="Cruz L."/>
            <person name="Cruz J."/>
            <person name="Grant M."/>
            <person name="Vicente J."/>
            <person name="Studholme D.J."/>
        </authorList>
    </citation>
    <scope>NUCLEOTIDE SEQUENCE</scope>
    <source>
        <strain evidence="1">10016B</strain>
    </source>
</reference>
<dbReference type="EMBL" id="JAMBED010000042">
    <property type="protein sequence ID" value="MCL1552761.1"/>
    <property type="molecule type" value="Genomic_DNA"/>
</dbReference>
<dbReference type="RefSeq" id="WP_249061069.1">
    <property type="nucleotide sequence ID" value="NZ_CP142084.2"/>
</dbReference>
<dbReference type="GeneID" id="97211632"/>
<keyword evidence="2" id="KW-1185">Reference proteome</keyword>
<protein>
    <submittedName>
        <fullName evidence="1">Uncharacterized protein</fullName>
    </submittedName>
</protein>
<accession>A0ABT0LTX6</accession>
<dbReference type="Proteomes" id="UP001167357">
    <property type="component" value="Unassembled WGS sequence"/>
</dbReference>
<organism evidence="1 2">
    <name type="scientific">Xanthomonas nasturtii</name>
    <dbReference type="NCBI Taxonomy" id="1843581"/>
    <lineage>
        <taxon>Bacteria</taxon>
        <taxon>Pseudomonadati</taxon>
        <taxon>Pseudomonadota</taxon>
        <taxon>Gammaproteobacteria</taxon>
        <taxon>Lysobacterales</taxon>
        <taxon>Lysobacteraceae</taxon>
        <taxon>Xanthomonas</taxon>
    </lineage>
</organism>
<comment type="caution">
    <text evidence="1">The sequence shown here is derived from an EMBL/GenBank/DDBJ whole genome shotgun (WGS) entry which is preliminary data.</text>
</comment>
<sequence length="52" mass="5923">MSLDIQSGLMQERSAYSGPNGKFRFYSSMLRCKIRLLSHGGQNVLSCNRLRD</sequence>
<evidence type="ECO:0000313" key="2">
    <source>
        <dbReference type="Proteomes" id="UP001167357"/>
    </source>
</evidence>
<evidence type="ECO:0000313" key="1">
    <source>
        <dbReference type="EMBL" id="MCL1552761.1"/>
    </source>
</evidence>
<proteinExistence type="predicted"/>